<name>A0A1I7Z5C5_9BILA</name>
<protein>
    <submittedName>
        <fullName evidence="2">G_PROTEIN_RECEP_F2_3 domain-containing protein</fullName>
    </submittedName>
</protein>
<proteinExistence type="predicted"/>
<evidence type="ECO:0000313" key="2">
    <source>
        <dbReference type="WBParaSite" id="L893_g2276.t1"/>
    </source>
</evidence>
<dbReference type="Proteomes" id="UP000095287">
    <property type="component" value="Unplaced"/>
</dbReference>
<keyword evidence="1" id="KW-1185">Reference proteome</keyword>
<dbReference type="AlphaFoldDB" id="A0A1I7Z5C5"/>
<evidence type="ECO:0000313" key="1">
    <source>
        <dbReference type="Proteomes" id="UP000095287"/>
    </source>
</evidence>
<accession>A0A1I7Z5C5</accession>
<organism evidence="1 2">
    <name type="scientific">Steinernema glaseri</name>
    <dbReference type="NCBI Taxonomy" id="37863"/>
    <lineage>
        <taxon>Eukaryota</taxon>
        <taxon>Metazoa</taxon>
        <taxon>Ecdysozoa</taxon>
        <taxon>Nematoda</taxon>
        <taxon>Chromadorea</taxon>
        <taxon>Rhabditida</taxon>
        <taxon>Tylenchina</taxon>
        <taxon>Panagrolaimomorpha</taxon>
        <taxon>Strongyloidoidea</taxon>
        <taxon>Steinernematidae</taxon>
        <taxon>Steinernema</taxon>
    </lineage>
</organism>
<dbReference type="WBParaSite" id="L893_g2276.t1">
    <property type="protein sequence ID" value="L893_g2276.t1"/>
    <property type="gene ID" value="L893_g2276"/>
</dbReference>
<sequence length="103" mass="11614">MGRYGNTVQVTKSTETLRYAWKPGSLVICPTLESSSVTGTDTTFCDNQYTKRSLTACKATTLEETNTLQLLLCCPISDFEVDIYLSERNTAMMLFMQSLDYKE</sequence>
<reference evidence="2" key="1">
    <citation type="submission" date="2016-11" db="UniProtKB">
        <authorList>
            <consortium name="WormBaseParasite"/>
        </authorList>
    </citation>
    <scope>IDENTIFICATION</scope>
</reference>